<dbReference type="EMBL" id="RRYP01004911">
    <property type="protein sequence ID" value="TNV82472.1"/>
    <property type="molecule type" value="Genomic_DNA"/>
</dbReference>
<dbReference type="AlphaFoldDB" id="A0A8J8T4W6"/>
<keyword evidence="2" id="KW-1185">Reference proteome</keyword>
<organism evidence="1 2">
    <name type="scientific">Halteria grandinella</name>
    <dbReference type="NCBI Taxonomy" id="5974"/>
    <lineage>
        <taxon>Eukaryota</taxon>
        <taxon>Sar</taxon>
        <taxon>Alveolata</taxon>
        <taxon>Ciliophora</taxon>
        <taxon>Intramacronucleata</taxon>
        <taxon>Spirotrichea</taxon>
        <taxon>Stichotrichia</taxon>
        <taxon>Sporadotrichida</taxon>
        <taxon>Halteriidae</taxon>
        <taxon>Halteria</taxon>
    </lineage>
</organism>
<accession>A0A8J8T4W6</accession>
<name>A0A8J8T4W6_HALGN</name>
<sequence>MRQEPNILSAKLLDPLALKVQAARIQKLPPRIIALSAAHQLLNSAINHPNLINSSQKRSLMAYYMRSMIQAFLEDAEFSRADKCKQFKSHNKLIISCHKRVEIRALAIKVTSIQVQRRIILDSSLSEFVESPSDQIQCSEGHLPAGQHRVSSSTISCPITNPLDLSKKRNVKQFEKGDATITFSNFTGHSKKRPKTRISCETKIITLPVVKLGKKEELNFVKPLDENDEIESNKKQYLYYECQLVKVNKDRALSQIAKKQGKTLPEDEEEEMDFTRIIFNSNLQQMRTVLEQAKEKASQDGAIKNPIIFSGLKEYQAERDFEEDPTKPGSFRQKEDIKLTSSEYRGVSLNGKKWQVMVMGNNCKYFSGSIPYHKLAARIYDRFALQHFGLRSRINLTYRLDDFETLLGEIEEQVTHMLENENNNEPFPLSENDADGLLCPSDVIILRGTIPLCQL</sequence>
<reference evidence="1" key="1">
    <citation type="submission" date="2019-06" db="EMBL/GenBank/DDBJ databases">
        <authorList>
            <person name="Zheng W."/>
        </authorList>
    </citation>
    <scope>NUCLEOTIDE SEQUENCE</scope>
    <source>
        <strain evidence="1">QDHG01</strain>
    </source>
</reference>
<protein>
    <submittedName>
        <fullName evidence="1">Uncharacterized protein</fullName>
    </submittedName>
</protein>
<dbReference type="Proteomes" id="UP000785679">
    <property type="component" value="Unassembled WGS sequence"/>
</dbReference>
<evidence type="ECO:0000313" key="1">
    <source>
        <dbReference type="EMBL" id="TNV82472.1"/>
    </source>
</evidence>
<evidence type="ECO:0000313" key="2">
    <source>
        <dbReference type="Proteomes" id="UP000785679"/>
    </source>
</evidence>
<gene>
    <name evidence="1" type="ORF">FGO68_gene12408</name>
</gene>
<proteinExistence type="predicted"/>
<comment type="caution">
    <text evidence="1">The sequence shown here is derived from an EMBL/GenBank/DDBJ whole genome shotgun (WGS) entry which is preliminary data.</text>
</comment>